<protein>
    <recommendedName>
        <fullName evidence="3">Phage protein</fullName>
    </recommendedName>
</protein>
<reference evidence="1" key="1">
    <citation type="submission" date="2023-05" db="EMBL/GenBank/DDBJ databases">
        <title>Cataloging the Phylogenetic Diversity of Human Bladder Bacteria.</title>
        <authorList>
            <person name="Du J."/>
        </authorList>
    </citation>
    <scope>NUCLEOTIDE SEQUENCE</scope>
    <source>
        <strain evidence="1">UMB8703</strain>
    </source>
</reference>
<proteinExistence type="predicted"/>
<comment type="caution">
    <text evidence="1">The sequence shown here is derived from an EMBL/GenBank/DDBJ whole genome shotgun (WGS) entry which is preliminary data.</text>
</comment>
<evidence type="ECO:0000313" key="2">
    <source>
        <dbReference type="Proteomes" id="UP001230629"/>
    </source>
</evidence>
<evidence type="ECO:0008006" key="3">
    <source>
        <dbReference type="Google" id="ProtNLM"/>
    </source>
</evidence>
<dbReference type="AlphaFoldDB" id="A0AAW6Y128"/>
<sequence length="63" mass="7052">MKQAILELRKLLTGEGLPCYVADMRKPVLTSADYPYIVITAGVGEKPSEDLAGKMRDLDEWVR</sequence>
<accession>A0AAW6Y128</accession>
<dbReference type="Proteomes" id="UP001230629">
    <property type="component" value="Unassembled WGS sequence"/>
</dbReference>
<gene>
    <name evidence="1" type="ORF">QP229_12465</name>
</gene>
<evidence type="ECO:0000313" key="1">
    <source>
        <dbReference type="EMBL" id="MDK6900762.1"/>
    </source>
</evidence>
<feature type="non-terminal residue" evidence="1">
    <location>
        <position position="63"/>
    </location>
</feature>
<organism evidence="1 2">
    <name type="scientific">Streptococcus agalactiae</name>
    <dbReference type="NCBI Taxonomy" id="1311"/>
    <lineage>
        <taxon>Bacteria</taxon>
        <taxon>Bacillati</taxon>
        <taxon>Bacillota</taxon>
        <taxon>Bacilli</taxon>
        <taxon>Lactobacillales</taxon>
        <taxon>Streptococcaceae</taxon>
        <taxon>Streptococcus</taxon>
    </lineage>
</organism>
<name>A0AAW6Y128_STRAG</name>
<dbReference type="EMBL" id="JASOIH010000504">
    <property type="protein sequence ID" value="MDK6900762.1"/>
    <property type="molecule type" value="Genomic_DNA"/>
</dbReference>